<proteinExistence type="predicted"/>
<accession>A0A059F695</accession>
<feature type="region of interest" description="Disordered" evidence="1">
    <location>
        <begin position="1"/>
        <end position="25"/>
    </location>
</feature>
<organism evidence="2 3">
    <name type="scientific">Anncaliia algerae PRA339</name>
    <dbReference type="NCBI Taxonomy" id="1288291"/>
    <lineage>
        <taxon>Eukaryota</taxon>
        <taxon>Fungi</taxon>
        <taxon>Fungi incertae sedis</taxon>
        <taxon>Microsporidia</taxon>
        <taxon>Tubulinosematoidea</taxon>
        <taxon>Tubulinosematidae</taxon>
        <taxon>Anncaliia</taxon>
    </lineage>
</organism>
<dbReference type="EMBL" id="KK365130">
    <property type="protein sequence ID" value="KCZ82524.1"/>
    <property type="molecule type" value="Genomic_DNA"/>
</dbReference>
<dbReference type="HOGENOM" id="CLU_063261_0_0_1"/>
<reference evidence="2 3" key="2">
    <citation type="submission" date="2014-03" db="EMBL/GenBank/DDBJ databases">
        <title>The Genome Sequence of Anncaliia algerae insect isolate PRA339.</title>
        <authorList>
            <consortium name="The Broad Institute Genome Sequencing Platform"/>
            <consortium name="The Broad Institute Genome Sequencing Center for Infectious Disease"/>
            <person name="Cuomo C."/>
            <person name="Becnel J."/>
            <person name="Sanscrainte N."/>
            <person name="Walker B."/>
            <person name="Young S.K."/>
            <person name="Zeng Q."/>
            <person name="Gargeya S."/>
            <person name="Fitzgerald M."/>
            <person name="Haas B."/>
            <person name="Abouelleil A."/>
            <person name="Alvarado L."/>
            <person name="Arachchi H.M."/>
            <person name="Berlin A.M."/>
            <person name="Chapman S.B."/>
            <person name="Dewar J."/>
            <person name="Goldberg J."/>
            <person name="Griggs A."/>
            <person name="Gujja S."/>
            <person name="Hansen M."/>
            <person name="Howarth C."/>
            <person name="Imamovic A."/>
            <person name="Larimer J."/>
            <person name="McCowan C."/>
            <person name="Murphy C."/>
            <person name="Neiman D."/>
            <person name="Pearson M."/>
            <person name="Priest M."/>
            <person name="Roberts A."/>
            <person name="Saif S."/>
            <person name="Shea T."/>
            <person name="Sisk P."/>
            <person name="Sykes S."/>
            <person name="Wortman J."/>
            <person name="Nusbaum C."/>
            <person name="Birren B."/>
        </authorList>
    </citation>
    <scope>NUCLEOTIDE SEQUENCE [LARGE SCALE GENOMIC DNA]</scope>
    <source>
        <strain evidence="2 3">PRA339</strain>
    </source>
</reference>
<evidence type="ECO:0000313" key="2">
    <source>
        <dbReference type="EMBL" id="KCZ82524.1"/>
    </source>
</evidence>
<evidence type="ECO:0000256" key="1">
    <source>
        <dbReference type="SAM" id="MobiDB-lite"/>
    </source>
</evidence>
<protein>
    <recommendedName>
        <fullName evidence="4">C3H1-type domain-containing protein</fullName>
    </recommendedName>
</protein>
<dbReference type="VEuPathDB" id="MicrosporidiaDB:H312_00182"/>
<feature type="compositionally biased region" description="Basic and acidic residues" evidence="1">
    <location>
        <begin position="1"/>
        <end position="11"/>
    </location>
</feature>
<dbReference type="AlphaFoldDB" id="A0A059F695"/>
<name>A0A059F695_9MICR</name>
<evidence type="ECO:0000313" key="3">
    <source>
        <dbReference type="Proteomes" id="UP000030655"/>
    </source>
</evidence>
<dbReference type="OrthoDB" id="2186004at2759"/>
<gene>
    <name evidence="2" type="ORF">H312_00182</name>
</gene>
<evidence type="ECO:0008006" key="4">
    <source>
        <dbReference type="Google" id="ProtNLM"/>
    </source>
</evidence>
<keyword evidence="3" id="KW-1185">Reference proteome</keyword>
<reference evidence="3" key="1">
    <citation type="submission" date="2013-02" db="EMBL/GenBank/DDBJ databases">
        <authorList>
            <consortium name="The Broad Institute Genome Sequencing Platform"/>
            <person name="Cuomo C."/>
            <person name="Becnel J."/>
            <person name="Sanscrainte N."/>
            <person name="Walker B."/>
            <person name="Young S.K."/>
            <person name="Zeng Q."/>
            <person name="Gargeya S."/>
            <person name="Fitzgerald M."/>
            <person name="Haas B."/>
            <person name="Abouelleil A."/>
            <person name="Alvarado L."/>
            <person name="Arachchi H.M."/>
            <person name="Berlin A.M."/>
            <person name="Chapman S.B."/>
            <person name="Dewar J."/>
            <person name="Goldberg J."/>
            <person name="Griggs A."/>
            <person name="Gujja S."/>
            <person name="Hansen M."/>
            <person name="Howarth C."/>
            <person name="Imamovic A."/>
            <person name="Larimer J."/>
            <person name="McCowan C."/>
            <person name="Murphy C."/>
            <person name="Neiman D."/>
            <person name="Pearson M."/>
            <person name="Priest M."/>
            <person name="Roberts A."/>
            <person name="Saif S."/>
            <person name="Shea T."/>
            <person name="Sisk P."/>
            <person name="Sykes S."/>
            <person name="Wortman J."/>
            <person name="Nusbaum C."/>
            <person name="Birren B."/>
        </authorList>
    </citation>
    <scope>NUCLEOTIDE SEQUENCE [LARGE SCALE GENOMIC DNA]</scope>
    <source>
        <strain evidence="3">PRA339</strain>
    </source>
</reference>
<sequence>MKDTISMRHEEENDSNSNKNLPSVKLPLTPQQLNMIKNTLSEGYTMEDAVKIIKSTINSSKQEVLYASLSEALEPLFKDKTKTVVGMLFLYKKKMCRNGDKCINKDKCIFLHESEIDAPKNDKRSLVVDDNTKRRHMEDNNEVVFNKVPFNLANEVLIEKYASKFGKVSSVKKLNEGKYLIVFNDPISSKNLMESKDPVMGDLTVTKFYNVILNSKPTELSIDEMFEEQNNLLNLSSNALLDAKNYNRLKYLCKKIKEYFDMNIDKKKKIETNKNTGFSSLYAEHFK</sequence>
<dbReference type="Proteomes" id="UP000030655">
    <property type="component" value="Unassembled WGS sequence"/>
</dbReference>